<feature type="region of interest" description="Disordered" evidence="5">
    <location>
        <begin position="39"/>
        <end position="67"/>
    </location>
</feature>
<accession>A0A8J7AD67</accession>
<dbReference type="PANTHER" id="PTHR30600:SF4">
    <property type="entry name" value="CYTOCHROME C DOMAIN-CONTAINING PROTEIN"/>
    <property type="match status" value="1"/>
</dbReference>
<feature type="domain" description="Cytochrome c" evidence="6">
    <location>
        <begin position="324"/>
        <end position="455"/>
    </location>
</feature>
<dbReference type="PROSITE" id="PS51007">
    <property type="entry name" value="CYTC"/>
    <property type="match status" value="1"/>
</dbReference>
<evidence type="ECO:0000313" key="7">
    <source>
        <dbReference type="EMBL" id="MBE9077354.1"/>
    </source>
</evidence>
<dbReference type="GO" id="GO:0046872">
    <property type="term" value="F:metal ion binding"/>
    <property type="evidence" value="ECO:0007669"/>
    <property type="project" value="UniProtKB-KW"/>
</dbReference>
<dbReference type="PIRSF" id="PIRSF028099">
    <property type="entry name" value="DUF1111"/>
    <property type="match status" value="1"/>
</dbReference>
<gene>
    <name evidence="7" type="ORF">IQ241_08600</name>
</gene>
<feature type="compositionally biased region" description="Polar residues" evidence="5">
    <location>
        <begin position="50"/>
        <end position="60"/>
    </location>
</feature>
<keyword evidence="1 4" id="KW-0349">Heme</keyword>
<evidence type="ECO:0000313" key="8">
    <source>
        <dbReference type="Proteomes" id="UP000636505"/>
    </source>
</evidence>
<dbReference type="GO" id="GO:0020037">
    <property type="term" value="F:heme binding"/>
    <property type="evidence" value="ECO:0007669"/>
    <property type="project" value="InterPro"/>
</dbReference>
<dbReference type="Pfam" id="PF06537">
    <property type="entry name" value="DHOR"/>
    <property type="match status" value="2"/>
</dbReference>
<reference evidence="7" key="1">
    <citation type="submission" date="2020-10" db="EMBL/GenBank/DDBJ databases">
        <authorList>
            <person name="Castelo-Branco R."/>
            <person name="Eusebio N."/>
            <person name="Adriana R."/>
            <person name="Vieira A."/>
            <person name="Brugerolle De Fraissinette N."/>
            <person name="Rezende De Castro R."/>
            <person name="Schneider M.P."/>
            <person name="Vasconcelos V."/>
            <person name="Leao P.N."/>
        </authorList>
    </citation>
    <scope>NUCLEOTIDE SEQUENCE</scope>
    <source>
        <strain evidence="7">LEGE 07310</strain>
    </source>
</reference>
<dbReference type="InterPro" id="IPR010538">
    <property type="entry name" value="DHOR"/>
</dbReference>
<dbReference type="GO" id="GO:0009055">
    <property type="term" value="F:electron transfer activity"/>
    <property type="evidence" value="ECO:0007669"/>
    <property type="project" value="InterPro"/>
</dbReference>
<keyword evidence="8" id="KW-1185">Reference proteome</keyword>
<name>A0A8J7AD67_9CYAN</name>
<dbReference type="EMBL" id="JADEXG010000015">
    <property type="protein sequence ID" value="MBE9077354.1"/>
    <property type="molecule type" value="Genomic_DNA"/>
</dbReference>
<dbReference type="RefSeq" id="WP_193906024.1">
    <property type="nucleotide sequence ID" value="NZ_JADEXG010000015.1"/>
</dbReference>
<keyword evidence="3 4" id="KW-0408">Iron</keyword>
<protein>
    <submittedName>
        <fullName evidence="7">Thiol oxidoreductase</fullName>
    </submittedName>
</protein>
<dbReference type="GO" id="GO:0004130">
    <property type="term" value="F:cytochrome-c peroxidase activity"/>
    <property type="evidence" value="ECO:0007669"/>
    <property type="project" value="TreeGrafter"/>
</dbReference>
<evidence type="ECO:0000256" key="4">
    <source>
        <dbReference type="PROSITE-ProRule" id="PRU00433"/>
    </source>
</evidence>
<proteinExistence type="predicted"/>
<organism evidence="7 8">
    <name type="scientific">Vasconcelosia minhoensis LEGE 07310</name>
    <dbReference type="NCBI Taxonomy" id="915328"/>
    <lineage>
        <taxon>Bacteria</taxon>
        <taxon>Bacillati</taxon>
        <taxon>Cyanobacteriota</taxon>
        <taxon>Cyanophyceae</taxon>
        <taxon>Nodosilineales</taxon>
        <taxon>Cymatolegaceae</taxon>
        <taxon>Vasconcelosia</taxon>
        <taxon>Vasconcelosia minhoensis</taxon>
    </lineage>
</organism>
<dbReference type="AlphaFoldDB" id="A0A8J7AD67"/>
<dbReference type="PANTHER" id="PTHR30600">
    <property type="entry name" value="CYTOCHROME C PEROXIDASE-RELATED"/>
    <property type="match status" value="1"/>
</dbReference>
<dbReference type="Proteomes" id="UP000636505">
    <property type="component" value="Unassembled WGS sequence"/>
</dbReference>
<evidence type="ECO:0000259" key="6">
    <source>
        <dbReference type="PROSITE" id="PS51007"/>
    </source>
</evidence>
<dbReference type="InterPro" id="IPR009056">
    <property type="entry name" value="Cyt_c-like_dom"/>
</dbReference>
<dbReference type="InterPro" id="IPR036909">
    <property type="entry name" value="Cyt_c-like_dom_sf"/>
</dbReference>
<sequence>MAPVLSSQLPRWKKYLGLLLAAAVLGALLSFGLNSWRSSSPGQTGAGGATTVNNRSSRAFSQPAPGLSAAEFDQHAEGDANFEAVFVTAPAQVNPGLGPLFNNAACVGCHIKDGRGMPEPGQSLVRVSLPMGEVNPAMGVVPVPEIGVQIRDRAVYGHVPDARMAMDWQTQVGQYPDGRAYELRSPRLKLTQADPEKPLPDDMLTSLRVPPPIFGSGLLEVVPEVAILDQADPDDRNQDGISGRPNRVWDPGAQAEALGRFGFKANTVSLEVQTAVAYFNDMGVTNPVFTGGQASPDVDQKTLDTTTFYVQTLGVPARTLRDNPQVQRGERLFAQVSCTACHVATLKTGPADIPVLANQTIHPYTDLLLHDMGGGLADNRPDFDASGSEWRTAPLWGLGLVQTVLPYAGYLHDGRARTIEEAVLWHDGEAAESKAQFMALGERDRAALLQFLNSL</sequence>
<comment type="caution">
    <text evidence="7">The sequence shown here is derived from an EMBL/GenBank/DDBJ whole genome shotgun (WGS) entry which is preliminary data.</text>
</comment>
<dbReference type="SUPFAM" id="SSF46626">
    <property type="entry name" value="Cytochrome c"/>
    <property type="match status" value="1"/>
</dbReference>
<evidence type="ECO:0000256" key="3">
    <source>
        <dbReference type="ARBA" id="ARBA00023004"/>
    </source>
</evidence>
<evidence type="ECO:0000256" key="2">
    <source>
        <dbReference type="ARBA" id="ARBA00022723"/>
    </source>
</evidence>
<evidence type="ECO:0000256" key="1">
    <source>
        <dbReference type="ARBA" id="ARBA00022617"/>
    </source>
</evidence>
<keyword evidence="2 4" id="KW-0479">Metal-binding</keyword>
<evidence type="ECO:0000256" key="5">
    <source>
        <dbReference type="SAM" id="MobiDB-lite"/>
    </source>
</evidence>
<feature type="region of interest" description="Disordered" evidence="5">
    <location>
        <begin position="230"/>
        <end position="249"/>
    </location>
</feature>
<dbReference type="InterPro" id="IPR051395">
    <property type="entry name" value="Cytochrome_c_Peroxidase/MauG"/>
</dbReference>
<dbReference type="Gene3D" id="1.10.760.10">
    <property type="entry name" value="Cytochrome c-like domain"/>
    <property type="match status" value="1"/>
</dbReference>